<reference evidence="1" key="1">
    <citation type="submission" date="2014-05" db="EMBL/GenBank/DDBJ databases">
        <title>The transcriptome of the halophilic microalga Tetraselmis sp. GSL018 isolated from the Great Salt Lake, Utah.</title>
        <authorList>
            <person name="Jinkerson R.E."/>
            <person name="D'Adamo S."/>
            <person name="Posewitz M.C."/>
        </authorList>
    </citation>
    <scope>NUCLEOTIDE SEQUENCE</scope>
    <source>
        <strain evidence="1">GSL018</strain>
    </source>
</reference>
<dbReference type="EMBL" id="GBEZ01002378">
    <property type="protein sequence ID" value="JAC82671.1"/>
    <property type="molecule type" value="Transcribed_RNA"/>
</dbReference>
<evidence type="ECO:0000313" key="1">
    <source>
        <dbReference type="EMBL" id="JAC82671.1"/>
    </source>
</evidence>
<proteinExistence type="predicted"/>
<sequence>GAEGLQERLMVVAFFSTGPMSAANQLLSVGPRRGRRPFLCADPIVLVAVSARRTRRWKSRALRKST</sequence>
<feature type="non-terminal residue" evidence="1">
    <location>
        <position position="1"/>
    </location>
</feature>
<feature type="non-terminal residue" evidence="1">
    <location>
        <position position="66"/>
    </location>
</feature>
<dbReference type="AlphaFoldDB" id="A0A061SJ04"/>
<name>A0A061SJ04_9CHLO</name>
<organism evidence="1">
    <name type="scientific">Tetraselmis sp. GSL018</name>
    <dbReference type="NCBI Taxonomy" id="582737"/>
    <lineage>
        <taxon>Eukaryota</taxon>
        <taxon>Viridiplantae</taxon>
        <taxon>Chlorophyta</taxon>
        <taxon>core chlorophytes</taxon>
        <taxon>Chlorodendrophyceae</taxon>
        <taxon>Chlorodendrales</taxon>
        <taxon>Chlorodendraceae</taxon>
        <taxon>Tetraselmis</taxon>
    </lineage>
</organism>
<gene>
    <name evidence="1" type="ORF">TSPGSL018_5187</name>
</gene>
<accession>A0A061SJ04</accession>
<protein>
    <submittedName>
        <fullName evidence="1">Uncharacterized protein</fullName>
    </submittedName>
</protein>